<dbReference type="EMBL" id="ML143386">
    <property type="protein sequence ID" value="TBU35595.1"/>
    <property type="molecule type" value="Genomic_DNA"/>
</dbReference>
<dbReference type="Proteomes" id="UP000292957">
    <property type="component" value="Unassembled WGS sequence"/>
</dbReference>
<dbReference type="InterPro" id="IPR053060">
    <property type="entry name" value="Cytokinesis_Signaling_Reg"/>
</dbReference>
<feature type="compositionally biased region" description="Low complexity" evidence="1">
    <location>
        <begin position="357"/>
        <end position="382"/>
    </location>
</feature>
<feature type="compositionally biased region" description="Basic and acidic residues" evidence="1">
    <location>
        <begin position="948"/>
        <end position="965"/>
    </location>
</feature>
<feature type="compositionally biased region" description="Pro residues" evidence="1">
    <location>
        <begin position="1005"/>
        <end position="1017"/>
    </location>
</feature>
<feature type="region of interest" description="Disordered" evidence="1">
    <location>
        <begin position="784"/>
        <end position="810"/>
    </location>
</feature>
<dbReference type="PANTHER" id="PTHR36419">
    <property type="entry name" value="ARRESTIN FAMILY PROTEIN 1"/>
    <property type="match status" value="1"/>
</dbReference>
<gene>
    <name evidence="3" type="ORF">BD311DRAFT_801217</name>
</gene>
<feature type="compositionally biased region" description="Polar residues" evidence="1">
    <location>
        <begin position="577"/>
        <end position="601"/>
    </location>
</feature>
<feature type="compositionally biased region" description="Polar residues" evidence="1">
    <location>
        <begin position="1079"/>
        <end position="1104"/>
    </location>
</feature>
<feature type="compositionally biased region" description="Polar residues" evidence="1">
    <location>
        <begin position="682"/>
        <end position="721"/>
    </location>
</feature>
<name>A0A4Q9N5S6_9APHY</name>
<dbReference type="InterPro" id="IPR014752">
    <property type="entry name" value="Arrestin-like_C"/>
</dbReference>
<evidence type="ECO:0000256" key="1">
    <source>
        <dbReference type="SAM" id="MobiDB-lite"/>
    </source>
</evidence>
<feature type="compositionally biased region" description="Basic and acidic residues" evidence="1">
    <location>
        <begin position="881"/>
        <end position="892"/>
    </location>
</feature>
<dbReference type="InterPro" id="IPR011022">
    <property type="entry name" value="Arrestin_C-like"/>
</dbReference>
<dbReference type="AlphaFoldDB" id="A0A4Q9N5S6"/>
<feature type="region of interest" description="Disordered" evidence="1">
    <location>
        <begin position="521"/>
        <end position="546"/>
    </location>
</feature>
<feature type="region of interest" description="Disordered" evidence="1">
    <location>
        <begin position="577"/>
        <end position="619"/>
    </location>
</feature>
<dbReference type="GO" id="GO:0000917">
    <property type="term" value="P:division septum assembly"/>
    <property type="evidence" value="ECO:0007669"/>
    <property type="project" value="TreeGrafter"/>
</dbReference>
<dbReference type="GO" id="GO:0000935">
    <property type="term" value="C:division septum"/>
    <property type="evidence" value="ECO:0007669"/>
    <property type="project" value="TreeGrafter"/>
</dbReference>
<feature type="region of interest" description="Disordered" evidence="1">
    <location>
        <begin position="451"/>
        <end position="484"/>
    </location>
</feature>
<feature type="compositionally biased region" description="Pro residues" evidence="1">
    <location>
        <begin position="834"/>
        <end position="871"/>
    </location>
</feature>
<sequence length="1140" mass="120649">MSQPKLTLRPPPNVDFVQGYPGIPPGGPDRPQAAVKGAIEVRVGQQGVKAKWVRIELRKIETLPGGGVANTFFDFVGQSPINLWQSPDDQYSTLHTNDFPFFIRIPESIPPTIALEKGAGIKYELIASVCVQGKKGFLRRDKPTVTATASVITIDKHELHSTWPIYLQPETRSHSQDGVTLVVERSHTCYGPGDRVVVMATVKSDTLHTVLLRGFEFMLRETTIFRAAPHTQGKKGSPQVKVSSIGEQKVPVNATLYGGTQHKAELSITVPPHHTSATINAARHIDINYVLTVKALMNTGQPVIMDLPVMISNWPRAVSAEAMRRIGHAFNVSLPGHPNGQTGSGQQFPAALMGNRATATPAAPAVSPSAPSSATPSHTHSSSIDKKSSISDLRSPTKPALGPYNTVPPNSDKTNYGYGSTNEFGERERRKTAEGTPVTFAAQTIGATGYGASRTRAGSGASNDVPVAAVRPRSSGGRTSNPTSRLTLVNTTEEELREIEAEAERAARRQPSTILESPVALEPSAQLSQTQAAPNQQRTTTPKTTTAAQKWISAAKEKEILYQRAVESVNRVQGTRISVDQSSQNGHGDAQSIKSATTPASAVSKPEKRWPSAEEEKAQARRFEEAKAAVVRARGQEAFEAASGSALFPAPVASGSARSPALSPGATIYSEAMAAINRPVTAGSTHSTGSITLPYHSQPSQPVLTPTTPGSTYGRQSSSGALPSAAEEKAMMARYYEAKTAVWQTQSAHYGRVPGNAGPDPVPYDALYPGQQAISPVSQVQPYPVSSLSVQPPPAGMPPAFVASGSSQHPILSEKERLRRHYEAQDAVAAQAQQPPPQWQPAPPPPQDYASSPPPGPYPDLSPAGNPPPFSAPQTPLSAYAEKEMLRRKYEQQDAAAQGTPLPTPTPPPRTSQMINGSGGRGRPPPTPPISPNVMPGTPSSARPLTAAEEKARLKAMYEAEDRTAGARPPIPTQSPYPSPPPSNGYHDPTAVPRTTPSPQLPISAIPPPPPPPLAPKPPKEYIEETQQVDIRTTAKLQAIDAGELDPELASLAPSDHEAADVEETDARDNTFGPGTLSAAANPSSPGPTSTGFAPGLSRQSSFAPSVGGGPSRQTSLVAAPGTPRTVPPPPPLPPKVLIE</sequence>
<accession>A0A4Q9N5S6</accession>
<feature type="compositionally biased region" description="Basic and acidic residues" evidence="1">
    <location>
        <begin position="605"/>
        <end position="619"/>
    </location>
</feature>
<dbReference type="Gene3D" id="2.60.40.640">
    <property type="match status" value="1"/>
</dbReference>
<dbReference type="OrthoDB" id="4001642at2759"/>
<feature type="region of interest" description="Disordered" evidence="1">
    <location>
        <begin position="682"/>
        <end position="725"/>
    </location>
</feature>
<reference evidence="3" key="1">
    <citation type="submission" date="2019-01" db="EMBL/GenBank/DDBJ databases">
        <title>Draft genome sequences of three monokaryotic isolates of the white-rot basidiomycete fungus Dichomitus squalens.</title>
        <authorList>
            <consortium name="DOE Joint Genome Institute"/>
            <person name="Lopez S.C."/>
            <person name="Andreopoulos B."/>
            <person name="Pangilinan J."/>
            <person name="Lipzen A."/>
            <person name="Riley R."/>
            <person name="Ahrendt S."/>
            <person name="Ng V."/>
            <person name="Barry K."/>
            <person name="Daum C."/>
            <person name="Grigoriev I.V."/>
            <person name="Hilden K.S."/>
            <person name="Makela M.R."/>
            <person name="de Vries R.P."/>
        </authorList>
    </citation>
    <scope>NUCLEOTIDE SEQUENCE [LARGE SCALE GENOMIC DNA]</scope>
    <source>
        <strain evidence="3">OM18370.1</strain>
    </source>
</reference>
<feature type="compositionally biased region" description="Basic and acidic residues" evidence="1">
    <location>
        <begin position="424"/>
        <end position="433"/>
    </location>
</feature>
<feature type="compositionally biased region" description="Polar residues" evidence="1">
    <location>
        <begin position="525"/>
        <end position="538"/>
    </location>
</feature>
<evidence type="ECO:0000313" key="3">
    <source>
        <dbReference type="EMBL" id="TBU35595.1"/>
    </source>
</evidence>
<feature type="compositionally biased region" description="Pro residues" evidence="1">
    <location>
        <begin position="1126"/>
        <end position="1140"/>
    </location>
</feature>
<organism evidence="3">
    <name type="scientific">Dichomitus squalens</name>
    <dbReference type="NCBI Taxonomy" id="114155"/>
    <lineage>
        <taxon>Eukaryota</taxon>
        <taxon>Fungi</taxon>
        <taxon>Dikarya</taxon>
        <taxon>Basidiomycota</taxon>
        <taxon>Agaricomycotina</taxon>
        <taxon>Agaricomycetes</taxon>
        <taxon>Polyporales</taxon>
        <taxon>Polyporaceae</taxon>
        <taxon>Dichomitus</taxon>
    </lineage>
</organism>
<dbReference type="Pfam" id="PF02752">
    <property type="entry name" value="Arrestin_C"/>
    <property type="match status" value="1"/>
</dbReference>
<feature type="domain" description="Arrestin C-terminal-like" evidence="2">
    <location>
        <begin position="177"/>
        <end position="313"/>
    </location>
</feature>
<feature type="region of interest" description="Disordered" evidence="1">
    <location>
        <begin position="822"/>
        <end position="1140"/>
    </location>
</feature>
<feature type="compositionally biased region" description="Pro residues" evidence="1">
    <location>
        <begin position="969"/>
        <end position="983"/>
    </location>
</feature>
<proteinExistence type="predicted"/>
<protein>
    <recommendedName>
        <fullName evidence="2">Arrestin C-terminal-like domain-containing protein</fullName>
    </recommendedName>
</protein>
<feature type="compositionally biased region" description="Polar residues" evidence="1">
    <location>
        <begin position="407"/>
        <end position="423"/>
    </location>
</feature>
<feature type="region of interest" description="Disordered" evidence="1">
    <location>
        <begin position="357"/>
        <end position="434"/>
    </location>
</feature>
<feature type="compositionally biased region" description="Basic and acidic residues" evidence="1">
    <location>
        <begin position="1055"/>
        <end position="1069"/>
    </location>
</feature>
<evidence type="ECO:0000259" key="2">
    <source>
        <dbReference type="Pfam" id="PF02752"/>
    </source>
</evidence>
<dbReference type="PANTHER" id="PTHR36419:SF1">
    <property type="entry name" value="RHO1 GEF LOCALIZING PROTEIN 1"/>
    <property type="match status" value="1"/>
</dbReference>